<evidence type="ECO:0000256" key="1">
    <source>
        <dbReference type="SAM" id="MobiDB-lite"/>
    </source>
</evidence>
<dbReference type="PANTHER" id="PTHR22115">
    <property type="entry name" value="C3ORF6 PROTEIN-RELATED"/>
    <property type="match status" value="1"/>
</dbReference>
<gene>
    <name evidence="3" type="primary">CCDC50</name>
</gene>
<dbReference type="Pfam" id="PF11037">
    <property type="entry name" value="Musclin"/>
    <property type="match status" value="1"/>
</dbReference>
<dbReference type="AlphaFoldDB" id="A0A669QLV3"/>
<dbReference type="GO" id="GO:0031625">
    <property type="term" value="F:ubiquitin protein ligase binding"/>
    <property type="evidence" value="ECO:0007669"/>
    <property type="project" value="TreeGrafter"/>
</dbReference>
<reference evidence="3" key="2">
    <citation type="submission" date="2025-09" db="UniProtKB">
        <authorList>
            <consortium name="Ensembl"/>
        </authorList>
    </citation>
    <scope>IDENTIFICATION</scope>
</reference>
<feature type="region of interest" description="Disordered" evidence="1">
    <location>
        <begin position="236"/>
        <end position="286"/>
    </location>
</feature>
<reference evidence="3" key="1">
    <citation type="submission" date="2025-08" db="UniProtKB">
        <authorList>
            <consortium name="Ensembl"/>
        </authorList>
    </citation>
    <scope>IDENTIFICATION</scope>
</reference>
<organism evidence="3 4">
    <name type="scientific">Phasianus colchicus</name>
    <name type="common">Common pheasant</name>
    <dbReference type="NCBI Taxonomy" id="9054"/>
    <lineage>
        <taxon>Eukaryota</taxon>
        <taxon>Metazoa</taxon>
        <taxon>Chordata</taxon>
        <taxon>Craniata</taxon>
        <taxon>Vertebrata</taxon>
        <taxon>Euteleostomi</taxon>
        <taxon>Archelosauria</taxon>
        <taxon>Archosauria</taxon>
        <taxon>Dinosauria</taxon>
        <taxon>Saurischia</taxon>
        <taxon>Theropoda</taxon>
        <taxon>Coelurosauria</taxon>
        <taxon>Aves</taxon>
        <taxon>Neognathae</taxon>
        <taxon>Galloanserae</taxon>
        <taxon>Galliformes</taxon>
        <taxon>Phasianidae</taxon>
        <taxon>Phasianinae</taxon>
        <taxon>Phasianus</taxon>
    </lineage>
</organism>
<feature type="compositionally biased region" description="Basic and acidic residues" evidence="1">
    <location>
        <begin position="328"/>
        <end position="375"/>
    </location>
</feature>
<dbReference type="InterPro" id="IPR039303">
    <property type="entry name" value="CCDC50"/>
</dbReference>
<keyword evidence="2" id="KW-0732">Signal</keyword>
<proteinExistence type="predicted"/>
<dbReference type="PANTHER" id="PTHR22115:SF1">
    <property type="entry name" value="COILED-COIL DOMAIN-CONTAINING PROTEIN 50"/>
    <property type="match status" value="1"/>
</dbReference>
<feature type="compositionally biased region" description="Basic and acidic residues" evidence="1">
    <location>
        <begin position="274"/>
        <end position="286"/>
    </location>
</feature>
<evidence type="ECO:0000313" key="3">
    <source>
        <dbReference type="Ensembl" id="ENSPCLP00000015091.1"/>
    </source>
</evidence>
<feature type="signal peptide" evidence="2">
    <location>
        <begin position="1"/>
        <end position="30"/>
    </location>
</feature>
<accession>A0A669QLV3</accession>
<name>A0A669QLV3_PHACC</name>
<sequence length="414" mass="47912">MLQFQLVVVHLALVITLLQWHSSLVLLTEAAPEPSADLDVATHPTASEEKSASSLEAKMLLLDELVSLENEVTETKKKRSFPGFGSPIDRISVTSVDAKGKQRKVVELPKRRFGVPLDRIGVSRLGNTKVCRDFAVLEDHTLAHNLQEQEIEHHLATNIQRNRLVQHDLQVAKQLQEEEDLKARAQIQKRQKDLERQDSEIAQEIQVKLVFEAEQRRRQEEKDEDIARLLQQKELQEEKKRKKHYPESQGHKVYEDSYYSENGGTKLRGTKQTIYDKPRREQELSDAEIARKLQEEELLANQADQMAAQVAQDEEIARLLMAEEKKAFKKGREKEKSSFERKRNDQDWKHDASESPRSRSKEGPETQRHKGDKSSRSQPLLDDFEHARYYTSQPSPLRQFSKPEHSPKGSRRKQ</sequence>
<dbReference type="InterPro" id="IPR021088">
    <property type="entry name" value="Osteocrin"/>
</dbReference>
<feature type="compositionally biased region" description="Basic and acidic residues" evidence="1">
    <location>
        <begin position="236"/>
        <end position="255"/>
    </location>
</feature>
<feature type="region of interest" description="Disordered" evidence="1">
    <location>
        <begin position="328"/>
        <end position="414"/>
    </location>
</feature>
<keyword evidence="4" id="KW-1185">Reference proteome</keyword>
<evidence type="ECO:0000256" key="2">
    <source>
        <dbReference type="SAM" id="SignalP"/>
    </source>
</evidence>
<protein>
    <submittedName>
        <fullName evidence="3">Coiled-coil domain containing 50</fullName>
    </submittedName>
</protein>
<dbReference type="Ensembl" id="ENSPCLT00000019885.1">
    <property type="protein sequence ID" value="ENSPCLP00000015091.1"/>
    <property type="gene ID" value="ENSPCLG00000012310.1"/>
</dbReference>
<dbReference type="Proteomes" id="UP000472261">
    <property type="component" value="Unplaced"/>
</dbReference>
<evidence type="ECO:0000313" key="4">
    <source>
        <dbReference type="Proteomes" id="UP000472261"/>
    </source>
</evidence>
<dbReference type="GO" id="GO:0005737">
    <property type="term" value="C:cytoplasm"/>
    <property type="evidence" value="ECO:0007669"/>
    <property type="project" value="TreeGrafter"/>
</dbReference>
<feature type="chain" id="PRO_5025670227" evidence="2">
    <location>
        <begin position="31"/>
        <end position="414"/>
    </location>
</feature>